<dbReference type="Proteomes" id="UP000237798">
    <property type="component" value="Unassembled WGS sequence"/>
</dbReference>
<evidence type="ECO:0000313" key="3">
    <source>
        <dbReference type="Proteomes" id="UP000237798"/>
    </source>
</evidence>
<dbReference type="OrthoDB" id="9850236at2"/>
<sequence length="115" mass="13068">MSKKYNYTLNDKVFAVIIVAVMCMSIIAIPTIIFCKGILAMSKTNLIIINGTNKFEIIMTIIKFMILTLVIITVVDLIFSSVLEKKSGIKQNVMELILMYLVFLLYRGRPQICVK</sequence>
<accession>A0A2T0B4B1</accession>
<proteinExistence type="predicted"/>
<gene>
    <name evidence="2" type="ORF">CLLU_36050</name>
</gene>
<keyword evidence="1" id="KW-1133">Transmembrane helix</keyword>
<feature type="transmembrane region" description="Helical" evidence="1">
    <location>
        <begin position="60"/>
        <end position="83"/>
    </location>
</feature>
<keyword evidence="3" id="KW-1185">Reference proteome</keyword>
<keyword evidence="1" id="KW-0812">Transmembrane</keyword>
<dbReference type="RefSeq" id="WP_106011135.1">
    <property type="nucleotide sequence ID" value="NZ_PVXP01000117.1"/>
</dbReference>
<dbReference type="EMBL" id="PVXP01000117">
    <property type="protein sequence ID" value="PRR78702.1"/>
    <property type="molecule type" value="Genomic_DNA"/>
</dbReference>
<evidence type="ECO:0000256" key="1">
    <source>
        <dbReference type="SAM" id="Phobius"/>
    </source>
</evidence>
<feature type="transmembrane region" description="Helical" evidence="1">
    <location>
        <begin position="13"/>
        <end position="39"/>
    </location>
</feature>
<dbReference type="AlphaFoldDB" id="A0A2T0B4B1"/>
<organism evidence="2 3">
    <name type="scientific">Clostridium luticellarii</name>
    <dbReference type="NCBI Taxonomy" id="1691940"/>
    <lineage>
        <taxon>Bacteria</taxon>
        <taxon>Bacillati</taxon>
        <taxon>Bacillota</taxon>
        <taxon>Clostridia</taxon>
        <taxon>Eubacteriales</taxon>
        <taxon>Clostridiaceae</taxon>
        <taxon>Clostridium</taxon>
    </lineage>
</organism>
<evidence type="ECO:0000313" key="2">
    <source>
        <dbReference type="EMBL" id="PRR78702.1"/>
    </source>
</evidence>
<protein>
    <submittedName>
        <fullName evidence="2">Uncharacterized protein</fullName>
    </submittedName>
</protein>
<comment type="caution">
    <text evidence="2">The sequence shown here is derived from an EMBL/GenBank/DDBJ whole genome shotgun (WGS) entry which is preliminary data.</text>
</comment>
<reference evidence="2 3" key="1">
    <citation type="submission" date="2018-03" db="EMBL/GenBank/DDBJ databases">
        <title>Genome sequence of Clostridium luticellarii DSM 29923.</title>
        <authorList>
            <person name="Poehlein A."/>
            <person name="Daniel R."/>
        </authorList>
    </citation>
    <scope>NUCLEOTIDE SEQUENCE [LARGE SCALE GENOMIC DNA]</scope>
    <source>
        <strain evidence="2 3">DSM 29923</strain>
    </source>
</reference>
<name>A0A2T0B4B1_9CLOT</name>
<keyword evidence="1" id="KW-0472">Membrane</keyword>